<accession>A0A927GQ98</accession>
<reference evidence="3" key="1">
    <citation type="submission" date="2020-09" db="EMBL/GenBank/DDBJ databases">
        <title>A novel bacterium of genus Paenibacillus, isolated from South China Sea.</title>
        <authorList>
            <person name="Huang H."/>
            <person name="Mo K."/>
            <person name="Hu Y."/>
        </authorList>
    </citation>
    <scope>NUCLEOTIDE SEQUENCE</scope>
    <source>
        <strain evidence="3">IB182496</strain>
    </source>
</reference>
<dbReference type="EMBL" id="JACXIZ010000002">
    <property type="protein sequence ID" value="MBD2843660.1"/>
    <property type="molecule type" value="Genomic_DNA"/>
</dbReference>
<sequence>MTQKTNPSGLSDGGTSNSGTSNIHTPNGGSADPTKREQALQDIQFMSMLIARNRRRLDNSPPFLVLWGLYMLIGFAGMQFDVEVWPGWYWSIGTVVASAISAVIGMRLPKESGNEQGGSYGWMFWVPFAAVLASGAFMMFTGIVRLEYVSLFWMMMIGIVYVALAPLLGRRPVLLGGGLIVLAMLTRLLLIDYQFLVLGLIGGGGTIATGLYLRARSKRHG</sequence>
<feature type="region of interest" description="Disordered" evidence="1">
    <location>
        <begin position="1"/>
        <end position="35"/>
    </location>
</feature>
<dbReference type="AlphaFoldDB" id="A0A927GQ98"/>
<keyword evidence="2" id="KW-1133">Transmembrane helix</keyword>
<name>A0A927GQ98_9BACL</name>
<evidence type="ECO:0000256" key="1">
    <source>
        <dbReference type="SAM" id="MobiDB-lite"/>
    </source>
</evidence>
<feature type="transmembrane region" description="Helical" evidence="2">
    <location>
        <begin position="150"/>
        <end position="168"/>
    </location>
</feature>
<feature type="transmembrane region" description="Helical" evidence="2">
    <location>
        <begin position="120"/>
        <end position="144"/>
    </location>
</feature>
<feature type="transmembrane region" description="Helical" evidence="2">
    <location>
        <begin position="196"/>
        <end position="215"/>
    </location>
</feature>
<evidence type="ECO:0000313" key="3">
    <source>
        <dbReference type="EMBL" id="MBD2843660.1"/>
    </source>
</evidence>
<dbReference type="Proteomes" id="UP000621560">
    <property type="component" value="Unassembled WGS sequence"/>
</dbReference>
<feature type="transmembrane region" description="Helical" evidence="2">
    <location>
        <begin position="173"/>
        <end position="190"/>
    </location>
</feature>
<keyword evidence="2" id="KW-0812">Transmembrane</keyword>
<feature type="compositionally biased region" description="Low complexity" evidence="1">
    <location>
        <begin position="8"/>
        <end position="22"/>
    </location>
</feature>
<evidence type="ECO:0008006" key="5">
    <source>
        <dbReference type="Google" id="ProtNLM"/>
    </source>
</evidence>
<evidence type="ECO:0000256" key="2">
    <source>
        <dbReference type="SAM" id="Phobius"/>
    </source>
</evidence>
<organism evidence="3 4">
    <name type="scientific">Paenibacillus sabuli</name>
    <dbReference type="NCBI Taxonomy" id="2772509"/>
    <lineage>
        <taxon>Bacteria</taxon>
        <taxon>Bacillati</taxon>
        <taxon>Bacillota</taxon>
        <taxon>Bacilli</taxon>
        <taxon>Bacillales</taxon>
        <taxon>Paenibacillaceae</taxon>
        <taxon>Paenibacillus</taxon>
    </lineage>
</organism>
<protein>
    <recommendedName>
        <fullName evidence="5">DUF2157 domain-containing protein</fullName>
    </recommendedName>
</protein>
<dbReference type="RefSeq" id="WP_190913677.1">
    <property type="nucleotide sequence ID" value="NZ_JACXIZ010000002.1"/>
</dbReference>
<gene>
    <name evidence="3" type="ORF">IDH44_00535</name>
</gene>
<proteinExistence type="predicted"/>
<comment type="caution">
    <text evidence="3">The sequence shown here is derived from an EMBL/GenBank/DDBJ whole genome shotgun (WGS) entry which is preliminary data.</text>
</comment>
<evidence type="ECO:0000313" key="4">
    <source>
        <dbReference type="Proteomes" id="UP000621560"/>
    </source>
</evidence>
<keyword evidence="2" id="KW-0472">Membrane</keyword>
<feature type="transmembrane region" description="Helical" evidence="2">
    <location>
        <begin position="88"/>
        <end position="108"/>
    </location>
</feature>
<feature type="transmembrane region" description="Helical" evidence="2">
    <location>
        <begin position="63"/>
        <end position="82"/>
    </location>
</feature>
<keyword evidence="4" id="KW-1185">Reference proteome</keyword>